<dbReference type="EMBL" id="JAWDGP010000642">
    <property type="protein sequence ID" value="KAK3798671.1"/>
    <property type="molecule type" value="Genomic_DNA"/>
</dbReference>
<protein>
    <submittedName>
        <fullName evidence="1">Uncharacterized protein</fullName>
    </submittedName>
</protein>
<sequence>MVNLNGLISKLYLGLQGSELDLSTILGLHGSESDLSTILGLLQGSESDLSCALSSGLQEYSSV</sequence>
<dbReference type="Proteomes" id="UP001283361">
    <property type="component" value="Unassembled WGS sequence"/>
</dbReference>
<dbReference type="AlphaFoldDB" id="A0AAE1B4C8"/>
<comment type="caution">
    <text evidence="1">The sequence shown here is derived from an EMBL/GenBank/DDBJ whole genome shotgun (WGS) entry which is preliminary data.</text>
</comment>
<reference evidence="1" key="1">
    <citation type="journal article" date="2023" name="G3 (Bethesda)">
        <title>A reference genome for the long-term kleptoplast-retaining sea slug Elysia crispata morphotype clarki.</title>
        <authorList>
            <person name="Eastman K.E."/>
            <person name="Pendleton A.L."/>
            <person name="Shaikh M.A."/>
            <person name="Suttiyut T."/>
            <person name="Ogas R."/>
            <person name="Tomko P."/>
            <person name="Gavelis G."/>
            <person name="Widhalm J.R."/>
            <person name="Wisecaver J.H."/>
        </authorList>
    </citation>
    <scope>NUCLEOTIDE SEQUENCE</scope>
    <source>
        <strain evidence="1">ECLA1</strain>
    </source>
</reference>
<proteinExistence type="predicted"/>
<organism evidence="1 2">
    <name type="scientific">Elysia crispata</name>
    <name type="common">lettuce slug</name>
    <dbReference type="NCBI Taxonomy" id="231223"/>
    <lineage>
        <taxon>Eukaryota</taxon>
        <taxon>Metazoa</taxon>
        <taxon>Spiralia</taxon>
        <taxon>Lophotrochozoa</taxon>
        <taxon>Mollusca</taxon>
        <taxon>Gastropoda</taxon>
        <taxon>Heterobranchia</taxon>
        <taxon>Euthyneura</taxon>
        <taxon>Panpulmonata</taxon>
        <taxon>Sacoglossa</taxon>
        <taxon>Placobranchoidea</taxon>
        <taxon>Plakobranchidae</taxon>
        <taxon>Elysia</taxon>
    </lineage>
</organism>
<evidence type="ECO:0000313" key="1">
    <source>
        <dbReference type="EMBL" id="KAK3798671.1"/>
    </source>
</evidence>
<gene>
    <name evidence="1" type="ORF">RRG08_005835</name>
</gene>
<evidence type="ECO:0000313" key="2">
    <source>
        <dbReference type="Proteomes" id="UP001283361"/>
    </source>
</evidence>
<keyword evidence="2" id="KW-1185">Reference proteome</keyword>
<accession>A0AAE1B4C8</accession>
<name>A0AAE1B4C8_9GAST</name>